<sequence length="320" mass="36526">EDSSSGKPFEKFYNTGELLGEDEICSVHRCRHKQTRFYYGVKHVNVSDLDMAARRTVKDEITSLKLLRGGPHIIRLLDVFEGGNNPENIYLVFEEMKGGNLLERVVEKEVYTEREARQVCKAVFTAIDYCHKKKVAHRDIKPHNIYLTEEDDDTTVRVASFGFAKKVTHKNCLQTLCGSAQYVAPEIIDQYVQGYDQRCDVWSLGVFAYVLLAGYVPFEGVLDDLTVEILTGKYEFHDEYWADISNSAKQMISSMLAVDPRNRITAAQALSCKWMETDEERLVLRDLSFAKNKLRTLEESTTKVKAAVNAILARNKFLSI</sequence>
<dbReference type="InParanoid" id="A0A1E7FDL5"/>
<keyword evidence="5" id="KW-1185">Reference proteome</keyword>
<dbReference type="PROSITE" id="PS50011">
    <property type="entry name" value="PROTEIN_KINASE_DOM"/>
    <property type="match status" value="1"/>
</dbReference>
<dbReference type="PROSITE" id="PS00108">
    <property type="entry name" value="PROTEIN_KINASE_ST"/>
    <property type="match status" value="1"/>
</dbReference>
<feature type="non-terminal residue" evidence="4">
    <location>
        <position position="1"/>
    </location>
</feature>
<dbReference type="Gene3D" id="3.30.200.20">
    <property type="entry name" value="Phosphorylase Kinase, domain 1"/>
    <property type="match status" value="1"/>
</dbReference>
<dbReference type="AlphaFoldDB" id="A0A1E7FDL5"/>
<proteinExistence type="predicted"/>
<dbReference type="Pfam" id="PF00069">
    <property type="entry name" value="Pkinase"/>
    <property type="match status" value="1"/>
</dbReference>
<dbReference type="InterPro" id="IPR011009">
    <property type="entry name" value="Kinase-like_dom_sf"/>
</dbReference>
<evidence type="ECO:0000313" key="4">
    <source>
        <dbReference type="EMBL" id="OEU15903.1"/>
    </source>
</evidence>
<dbReference type="KEGG" id="fcy:FRACYDRAFT_149901"/>
<organism evidence="4 5">
    <name type="scientific">Fragilariopsis cylindrus CCMP1102</name>
    <dbReference type="NCBI Taxonomy" id="635003"/>
    <lineage>
        <taxon>Eukaryota</taxon>
        <taxon>Sar</taxon>
        <taxon>Stramenopiles</taxon>
        <taxon>Ochrophyta</taxon>
        <taxon>Bacillariophyta</taxon>
        <taxon>Bacillariophyceae</taxon>
        <taxon>Bacillariophycidae</taxon>
        <taxon>Bacillariales</taxon>
        <taxon>Bacillariaceae</taxon>
        <taxon>Fragilariopsis</taxon>
    </lineage>
</organism>
<dbReference type="OrthoDB" id="40902at2759"/>
<name>A0A1E7FDL5_9STRA</name>
<dbReference type="Proteomes" id="UP000095751">
    <property type="component" value="Unassembled WGS sequence"/>
</dbReference>
<evidence type="ECO:0000259" key="3">
    <source>
        <dbReference type="PROSITE" id="PS50011"/>
    </source>
</evidence>
<dbReference type="SMART" id="SM00220">
    <property type="entry name" value="S_TKc"/>
    <property type="match status" value="1"/>
</dbReference>
<evidence type="ECO:0000256" key="2">
    <source>
        <dbReference type="ARBA" id="ARBA00022840"/>
    </source>
</evidence>
<keyword evidence="1" id="KW-0547">Nucleotide-binding</keyword>
<dbReference type="GO" id="GO:0005524">
    <property type="term" value="F:ATP binding"/>
    <property type="evidence" value="ECO:0007669"/>
    <property type="project" value="UniProtKB-KW"/>
</dbReference>
<keyword evidence="4" id="KW-0808">Transferase</keyword>
<keyword evidence="4" id="KW-0418">Kinase</keyword>
<reference evidence="4 5" key="1">
    <citation type="submission" date="2016-09" db="EMBL/GenBank/DDBJ databases">
        <title>Extensive genetic diversity and differential bi-allelic expression allows diatom success in the polar Southern Ocean.</title>
        <authorList>
            <consortium name="DOE Joint Genome Institute"/>
            <person name="Mock T."/>
            <person name="Otillar R.P."/>
            <person name="Strauss J."/>
            <person name="Dupont C."/>
            <person name="Frickenhaus S."/>
            <person name="Maumus F."/>
            <person name="Mcmullan M."/>
            <person name="Sanges R."/>
            <person name="Schmutz J."/>
            <person name="Toseland A."/>
            <person name="Valas R."/>
            <person name="Veluchamy A."/>
            <person name="Ward B.J."/>
            <person name="Allen A."/>
            <person name="Barry K."/>
            <person name="Falciatore A."/>
            <person name="Ferrante M."/>
            <person name="Fortunato A.E."/>
            <person name="Gloeckner G."/>
            <person name="Gruber A."/>
            <person name="Hipkin R."/>
            <person name="Janech M."/>
            <person name="Kroth P."/>
            <person name="Leese F."/>
            <person name="Lindquist E."/>
            <person name="Lyon B.R."/>
            <person name="Martin J."/>
            <person name="Mayer C."/>
            <person name="Parker M."/>
            <person name="Quesneville H."/>
            <person name="Raymond J."/>
            <person name="Uhlig C."/>
            <person name="Valentin K.U."/>
            <person name="Worden A.Z."/>
            <person name="Armbrust E.V."/>
            <person name="Bowler C."/>
            <person name="Green B."/>
            <person name="Moulton V."/>
            <person name="Van Oosterhout C."/>
            <person name="Grigoriev I."/>
        </authorList>
    </citation>
    <scope>NUCLEOTIDE SEQUENCE [LARGE SCALE GENOMIC DNA]</scope>
    <source>
        <strain evidence="4 5">CCMP1102</strain>
    </source>
</reference>
<dbReference type="PANTHER" id="PTHR24347">
    <property type="entry name" value="SERINE/THREONINE-PROTEIN KINASE"/>
    <property type="match status" value="1"/>
</dbReference>
<dbReference type="InterPro" id="IPR000719">
    <property type="entry name" value="Prot_kinase_dom"/>
</dbReference>
<dbReference type="CDD" id="cd05117">
    <property type="entry name" value="STKc_CAMK"/>
    <property type="match status" value="1"/>
</dbReference>
<feature type="non-terminal residue" evidence="4">
    <location>
        <position position="320"/>
    </location>
</feature>
<evidence type="ECO:0000313" key="5">
    <source>
        <dbReference type="Proteomes" id="UP000095751"/>
    </source>
</evidence>
<feature type="domain" description="Protein kinase" evidence="3">
    <location>
        <begin position="13"/>
        <end position="275"/>
    </location>
</feature>
<gene>
    <name evidence="4" type="ORF">FRACYDRAFT_149901</name>
</gene>
<dbReference type="SUPFAM" id="SSF56112">
    <property type="entry name" value="Protein kinase-like (PK-like)"/>
    <property type="match status" value="1"/>
</dbReference>
<dbReference type="Gene3D" id="1.10.510.10">
    <property type="entry name" value="Transferase(Phosphotransferase) domain 1"/>
    <property type="match status" value="1"/>
</dbReference>
<accession>A0A1E7FDL5</accession>
<dbReference type="InterPro" id="IPR008271">
    <property type="entry name" value="Ser/Thr_kinase_AS"/>
</dbReference>
<evidence type="ECO:0000256" key="1">
    <source>
        <dbReference type="ARBA" id="ARBA00022741"/>
    </source>
</evidence>
<protein>
    <submittedName>
        <fullName evidence="4">Kinase-like protein</fullName>
    </submittedName>
</protein>
<dbReference type="EMBL" id="KV784359">
    <property type="protein sequence ID" value="OEU15903.1"/>
    <property type="molecule type" value="Genomic_DNA"/>
</dbReference>
<keyword evidence="2" id="KW-0067">ATP-binding</keyword>
<dbReference type="FunFam" id="1.10.510.10:FF:000571">
    <property type="entry name" value="Maternal embryonic leucine zipper kinase"/>
    <property type="match status" value="1"/>
</dbReference>
<dbReference type="GO" id="GO:0004672">
    <property type="term" value="F:protein kinase activity"/>
    <property type="evidence" value="ECO:0007669"/>
    <property type="project" value="InterPro"/>
</dbReference>